<dbReference type="EMBL" id="CP022535">
    <property type="protein sequence ID" value="ASP28245.1"/>
    <property type="molecule type" value="Genomic_DNA"/>
</dbReference>
<reference evidence="1 2" key="1">
    <citation type="submission" date="2017-07" db="EMBL/GenBank/DDBJ databases">
        <title>Complete genome sequence of Spiroplasma corruscae EC-1 (DSM 19793).</title>
        <authorList>
            <person name="Tsai Y.-M."/>
            <person name="Lo W.-S."/>
            <person name="Kuo C.-H."/>
        </authorList>
    </citation>
    <scope>NUCLEOTIDE SEQUENCE [LARGE SCALE GENOMIC DNA]</scope>
    <source>
        <strain evidence="1 2">EC-1</strain>
    </source>
</reference>
<evidence type="ECO:0008006" key="3">
    <source>
        <dbReference type="Google" id="ProtNLM"/>
    </source>
</evidence>
<dbReference type="KEGG" id="scou:SCORR_v1c04730"/>
<evidence type="ECO:0000313" key="2">
    <source>
        <dbReference type="Proteomes" id="UP000203229"/>
    </source>
</evidence>
<dbReference type="Proteomes" id="UP000203229">
    <property type="component" value="Chromosome"/>
</dbReference>
<dbReference type="PROSITE" id="PS51257">
    <property type="entry name" value="PROKAR_LIPOPROTEIN"/>
    <property type="match status" value="1"/>
</dbReference>
<proteinExistence type="predicted"/>
<keyword evidence="2" id="KW-1185">Reference proteome</keyword>
<accession>A0A222EP03</accession>
<gene>
    <name evidence="1" type="ORF">SCORR_v1c04730</name>
</gene>
<sequence>MKGFLKVISFLSINGVTTTSLMSVVSCGESYVKKIYELHPAGPNNSWVSSESQGGPVIIEVDTRNVSKYVLSEAIGYDACHITFYLKDGTINNTLNKYWAGPPEEYGKYIKSVIGISPTEE</sequence>
<evidence type="ECO:0000313" key="1">
    <source>
        <dbReference type="EMBL" id="ASP28245.1"/>
    </source>
</evidence>
<name>A0A222EP03_9MOLU</name>
<dbReference type="RefSeq" id="WP_094048798.1">
    <property type="nucleotide sequence ID" value="NZ_CP022535.1"/>
</dbReference>
<organism evidence="1 2">
    <name type="scientific">Spiroplasma corruscae</name>
    <dbReference type="NCBI Taxonomy" id="216934"/>
    <lineage>
        <taxon>Bacteria</taxon>
        <taxon>Bacillati</taxon>
        <taxon>Mycoplasmatota</taxon>
        <taxon>Mollicutes</taxon>
        <taxon>Entomoplasmatales</taxon>
        <taxon>Spiroplasmataceae</taxon>
        <taxon>Spiroplasma</taxon>
    </lineage>
</organism>
<dbReference type="AlphaFoldDB" id="A0A222EP03"/>
<protein>
    <recommendedName>
        <fullName evidence="3">Lipoprotein</fullName>
    </recommendedName>
</protein>
<dbReference type="OrthoDB" id="390331at2"/>